<keyword evidence="3" id="KW-0805">Transcription regulation</keyword>
<feature type="domain" description="HTH myb-type" evidence="9">
    <location>
        <begin position="78"/>
        <end position="129"/>
    </location>
</feature>
<reference evidence="10" key="1">
    <citation type="journal article" date="2021" name="bioRxiv">
        <title>Whole Genome Assembly and Annotation of Northern Wild Rice, Zizania palustris L., Supports a Whole Genome Duplication in the Zizania Genus.</title>
        <authorList>
            <person name="Haas M."/>
            <person name="Kono T."/>
            <person name="Macchietto M."/>
            <person name="Millas R."/>
            <person name="McGilp L."/>
            <person name="Shao M."/>
            <person name="Duquette J."/>
            <person name="Hirsch C.N."/>
            <person name="Kimball J."/>
        </authorList>
    </citation>
    <scope>NUCLEOTIDE SEQUENCE</scope>
    <source>
        <tissue evidence="10">Fresh leaf tissue</tissue>
    </source>
</reference>
<name>A0A8J5SYD8_ZIZPA</name>
<dbReference type="Pfam" id="PF00249">
    <property type="entry name" value="Myb_DNA-binding"/>
    <property type="match status" value="2"/>
</dbReference>
<dbReference type="SMART" id="SM00717">
    <property type="entry name" value="SANT"/>
    <property type="match status" value="2"/>
</dbReference>
<keyword evidence="5" id="KW-0804">Transcription</keyword>
<proteinExistence type="predicted"/>
<dbReference type="FunFam" id="1.10.10.60:FF:000060">
    <property type="entry name" value="MYB transcription factor"/>
    <property type="match status" value="1"/>
</dbReference>
<dbReference type="Proteomes" id="UP000729402">
    <property type="component" value="Unassembled WGS sequence"/>
</dbReference>
<dbReference type="PANTHER" id="PTHR47996">
    <property type="entry name" value="TRANSCRIPTION FACTOR DUO1"/>
    <property type="match status" value="1"/>
</dbReference>
<organism evidence="10 11">
    <name type="scientific">Zizania palustris</name>
    <name type="common">Northern wild rice</name>
    <dbReference type="NCBI Taxonomy" id="103762"/>
    <lineage>
        <taxon>Eukaryota</taxon>
        <taxon>Viridiplantae</taxon>
        <taxon>Streptophyta</taxon>
        <taxon>Embryophyta</taxon>
        <taxon>Tracheophyta</taxon>
        <taxon>Spermatophyta</taxon>
        <taxon>Magnoliopsida</taxon>
        <taxon>Liliopsida</taxon>
        <taxon>Poales</taxon>
        <taxon>Poaceae</taxon>
        <taxon>BOP clade</taxon>
        <taxon>Oryzoideae</taxon>
        <taxon>Oryzeae</taxon>
        <taxon>Zizaniinae</taxon>
        <taxon>Zizania</taxon>
    </lineage>
</organism>
<evidence type="ECO:0000259" key="9">
    <source>
        <dbReference type="PROSITE" id="PS51294"/>
    </source>
</evidence>
<gene>
    <name evidence="10" type="ORF">GUJ93_ZPchr0014g47008</name>
</gene>
<sequence length="361" mass="39575">MAPAPRGGRRTGGRRDAAGGGEAVRKGPWTAEEDEVLRQHVRTHGPRDWSSIRSKGLLPRIGKSCRLRWVNKLRPDLKTGCKFSAEEERVVIELQAQFGNKWARIAAYLPGRTDNDVKNFWSTRQKRLARLLRAPLPARSNQHRSSKAKAPPSSVESQAPPFHQGPCLDQASFEVDNSLGGQCCEVAPLMEYQNVALDPYDQTGCGLLGFEGALPLHVFPPADGEASSSSAARLAPALPLDQHQYPLLDFPGLPKRCVDVFSGFVDAGAMDGLAFQELLPVVQPAPMMMPFFCMERAHNDDAIKAEPRDAADDFFDELPPDLFNDALDQLPLPPSPSRGDESLTCRSVCSLDEVPRPAAFD</sequence>
<dbReference type="InterPro" id="IPR053106">
    <property type="entry name" value="Plant_Male-Germline_Reg_TFs"/>
</dbReference>
<evidence type="ECO:0000256" key="4">
    <source>
        <dbReference type="ARBA" id="ARBA00023125"/>
    </source>
</evidence>
<dbReference type="InterPro" id="IPR017930">
    <property type="entry name" value="Myb_dom"/>
</dbReference>
<evidence type="ECO:0000256" key="3">
    <source>
        <dbReference type="ARBA" id="ARBA00023015"/>
    </source>
</evidence>
<evidence type="ECO:0000256" key="5">
    <source>
        <dbReference type="ARBA" id="ARBA00023163"/>
    </source>
</evidence>
<reference evidence="10" key="2">
    <citation type="submission" date="2021-02" db="EMBL/GenBank/DDBJ databases">
        <authorList>
            <person name="Kimball J.A."/>
            <person name="Haas M.W."/>
            <person name="Macchietto M."/>
            <person name="Kono T."/>
            <person name="Duquette J."/>
            <person name="Shao M."/>
        </authorList>
    </citation>
    <scope>NUCLEOTIDE SEQUENCE</scope>
    <source>
        <tissue evidence="10">Fresh leaf tissue</tissue>
    </source>
</reference>
<comment type="caution">
    <text evidence="10">The sequence shown here is derived from an EMBL/GenBank/DDBJ whole genome shotgun (WGS) entry which is preliminary data.</text>
</comment>
<keyword evidence="4" id="KW-0238">DNA-binding</keyword>
<keyword evidence="2" id="KW-0677">Repeat</keyword>
<dbReference type="PROSITE" id="PS51294">
    <property type="entry name" value="HTH_MYB"/>
    <property type="match status" value="2"/>
</dbReference>
<dbReference type="CDD" id="cd00167">
    <property type="entry name" value="SANT"/>
    <property type="match status" value="2"/>
</dbReference>
<dbReference type="AlphaFoldDB" id="A0A8J5SYD8"/>
<feature type="region of interest" description="Disordered" evidence="7">
    <location>
        <begin position="1"/>
        <end position="33"/>
    </location>
</feature>
<dbReference type="GO" id="GO:0005634">
    <property type="term" value="C:nucleus"/>
    <property type="evidence" value="ECO:0007669"/>
    <property type="project" value="UniProtKB-SubCell"/>
</dbReference>
<evidence type="ECO:0000313" key="10">
    <source>
        <dbReference type="EMBL" id="KAG8083158.1"/>
    </source>
</evidence>
<feature type="domain" description="HTH myb-type" evidence="9">
    <location>
        <begin position="21"/>
        <end position="77"/>
    </location>
</feature>
<keyword evidence="6" id="KW-0539">Nucleus</keyword>
<dbReference type="OrthoDB" id="2143914at2759"/>
<evidence type="ECO:0000256" key="1">
    <source>
        <dbReference type="ARBA" id="ARBA00004123"/>
    </source>
</evidence>
<protein>
    <recommendedName>
        <fullName evidence="12">Transcription factor GAMYB</fullName>
    </recommendedName>
</protein>
<evidence type="ECO:0000259" key="8">
    <source>
        <dbReference type="PROSITE" id="PS50090"/>
    </source>
</evidence>
<comment type="subcellular location">
    <subcellularLocation>
        <location evidence="1">Nucleus</location>
    </subcellularLocation>
</comment>
<feature type="domain" description="Myb-like" evidence="8">
    <location>
        <begin position="21"/>
        <end position="73"/>
    </location>
</feature>
<feature type="region of interest" description="Disordered" evidence="7">
    <location>
        <begin position="134"/>
        <end position="162"/>
    </location>
</feature>
<accession>A0A8J5SYD8</accession>
<keyword evidence="11" id="KW-1185">Reference proteome</keyword>
<dbReference type="GO" id="GO:0003677">
    <property type="term" value="F:DNA binding"/>
    <property type="evidence" value="ECO:0007669"/>
    <property type="project" value="UniProtKB-KW"/>
</dbReference>
<evidence type="ECO:0000256" key="7">
    <source>
        <dbReference type="SAM" id="MobiDB-lite"/>
    </source>
</evidence>
<dbReference type="FunFam" id="1.10.10.60:FF:000351">
    <property type="entry name" value="Transcription factor GAMYB"/>
    <property type="match status" value="1"/>
</dbReference>
<dbReference type="InterPro" id="IPR001005">
    <property type="entry name" value="SANT/Myb"/>
</dbReference>
<evidence type="ECO:0000313" key="11">
    <source>
        <dbReference type="Proteomes" id="UP000729402"/>
    </source>
</evidence>
<dbReference type="PROSITE" id="PS50090">
    <property type="entry name" value="MYB_LIKE"/>
    <property type="match status" value="2"/>
</dbReference>
<dbReference type="PANTHER" id="PTHR47996:SF5">
    <property type="entry name" value="TRANSCRIPTION FACTOR MYB58-RELATED"/>
    <property type="match status" value="1"/>
</dbReference>
<evidence type="ECO:0000256" key="6">
    <source>
        <dbReference type="ARBA" id="ARBA00023242"/>
    </source>
</evidence>
<dbReference type="EMBL" id="JAAALK010000086">
    <property type="protein sequence ID" value="KAG8083158.1"/>
    <property type="molecule type" value="Genomic_DNA"/>
</dbReference>
<evidence type="ECO:0000256" key="2">
    <source>
        <dbReference type="ARBA" id="ARBA00022737"/>
    </source>
</evidence>
<feature type="domain" description="Myb-like" evidence="8">
    <location>
        <begin position="82"/>
        <end position="125"/>
    </location>
</feature>
<evidence type="ECO:0008006" key="12">
    <source>
        <dbReference type="Google" id="ProtNLM"/>
    </source>
</evidence>